<protein>
    <submittedName>
        <fullName evidence="1">DUF5131 family protein</fullName>
    </submittedName>
</protein>
<sequence>MARWNPWHGCSKISEGCRHCYVYRIDGRYSRDSSVVYRTRDFDLPVRRCRDGRYKIPSGETVYTCFSSDFLLDAADEWRGEAWAMMRLRSDLHFFMITKRIDRLMSVVPDDWRTGYSNVTLCCTVENQERADYRLPLYSKAPIARKIIVCEPLLGAIDLSPYLSESISEVVVGGESGPEARPCRYEWVLDLRRQCVEARVAFSFKQTGANFVKEGRLYRVPRTLQHAQACKADIDFCPHGKGFSLIPRRFSDNLLAFYIQISYFYTVSKN</sequence>
<comment type="caution">
    <text evidence="1">The sequence shown here is derived from an EMBL/GenBank/DDBJ whole genome shotgun (WGS) entry which is preliminary data.</text>
</comment>
<dbReference type="Proteomes" id="UP000886722">
    <property type="component" value="Unassembled WGS sequence"/>
</dbReference>
<accession>A0A9D1KCJ7</accession>
<evidence type="ECO:0000313" key="1">
    <source>
        <dbReference type="EMBL" id="HIT39508.1"/>
    </source>
</evidence>
<dbReference type="InterPro" id="IPR011101">
    <property type="entry name" value="DUF5131"/>
</dbReference>
<organism evidence="1 2">
    <name type="scientific">Candidatus Caccoplasma intestinavium</name>
    <dbReference type="NCBI Taxonomy" id="2840716"/>
    <lineage>
        <taxon>Bacteria</taxon>
        <taxon>Pseudomonadati</taxon>
        <taxon>Bacteroidota</taxon>
        <taxon>Bacteroidia</taxon>
        <taxon>Bacteroidales</taxon>
        <taxon>Bacteroidaceae</taxon>
        <taxon>Bacteroidaceae incertae sedis</taxon>
        <taxon>Candidatus Caccoplasma</taxon>
    </lineage>
</organism>
<dbReference type="AlphaFoldDB" id="A0A9D1KCJ7"/>
<proteinExistence type="predicted"/>
<gene>
    <name evidence="1" type="ORF">IAD06_05670</name>
</gene>
<reference evidence="1" key="1">
    <citation type="submission" date="2020-10" db="EMBL/GenBank/DDBJ databases">
        <authorList>
            <person name="Gilroy R."/>
        </authorList>
    </citation>
    <scope>NUCLEOTIDE SEQUENCE</scope>
    <source>
        <strain evidence="1">21143</strain>
    </source>
</reference>
<name>A0A9D1KCJ7_9BACT</name>
<dbReference type="EMBL" id="DVKT01000044">
    <property type="protein sequence ID" value="HIT39508.1"/>
    <property type="molecule type" value="Genomic_DNA"/>
</dbReference>
<dbReference type="Pfam" id="PF07505">
    <property type="entry name" value="DUF5131"/>
    <property type="match status" value="1"/>
</dbReference>
<reference evidence="1" key="2">
    <citation type="journal article" date="2021" name="PeerJ">
        <title>Extensive microbial diversity within the chicken gut microbiome revealed by metagenomics and culture.</title>
        <authorList>
            <person name="Gilroy R."/>
            <person name="Ravi A."/>
            <person name="Getino M."/>
            <person name="Pursley I."/>
            <person name="Horton D.L."/>
            <person name="Alikhan N.F."/>
            <person name="Baker D."/>
            <person name="Gharbi K."/>
            <person name="Hall N."/>
            <person name="Watson M."/>
            <person name="Adriaenssens E.M."/>
            <person name="Foster-Nyarko E."/>
            <person name="Jarju S."/>
            <person name="Secka A."/>
            <person name="Antonio M."/>
            <person name="Oren A."/>
            <person name="Chaudhuri R.R."/>
            <person name="La Ragione R."/>
            <person name="Hildebrand F."/>
            <person name="Pallen M.J."/>
        </authorList>
    </citation>
    <scope>NUCLEOTIDE SEQUENCE</scope>
    <source>
        <strain evidence="1">21143</strain>
    </source>
</reference>
<evidence type="ECO:0000313" key="2">
    <source>
        <dbReference type="Proteomes" id="UP000886722"/>
    </source>
</evidence>